<dbReference type="InterPro" id="IPR029052">
    <property type="entry name" value="Metallo-depent_PP-like"/>
</dbReference>
<dbReference type="SUPFAM" id="SSF56300">
    <property type="entry name" value="Metallo-dependent phosphatases"/>
    <property type="match status" value="1"/>
</dbReference>
<dbReference type="GO" id="GO:0004527">
    <property type="term" value="F:exonuclease activity"/>
    <property type="evidence" value="ECO:0007669"/>
    <property type="project" value="UniProtKB-KW"/>
</dbReference>
<feature type="domain" description="Calcineurin-like phosphoesterase" evidence="2">
    <location>
        <begin position="5"/>
        <end position="201"/>
    </location>
</feature>
<dbReference type="Gene3D" id="3.60.21.10">
    <property type="match status" value="1"/>
</dbReference>
<dbReference type="PANTHER" id="PTHR30337:SF7">
    <property type="entry name" value="PHOSPHOESTERASE"/>
    <property type="match status" value="1"/>
</dbReference>
<accession>A0A1M4VD45</accession>
<keyword evidence="1" id="KW-0378">Hydrolase</keyword>
<sequence length="386" mass="45226">MDRVKILHCSDLHIDTPFKDLPESISEKRKEEVKETFINIVDLCKKEEIQILLIAGDFFDNLRVYKASIELIKRKFKEIYKTKIFISAGNHDPYNKKSFYDLIHWPKNVYVFKNNIEEIVLEDFNTVICGFSFNENYIKERKLKGYKVPKKYKNYIKIMVCHGVLTTEGAANRGEIFYNPIVEEDIKNIDVDYLALGHTHTFSGIKKIGNTFYSYSGCPEGRNFNELGDKGILIGTIGKEYANLEFRAICKRKYIEITIDITGAISYEDIEKKILNELENIENNYNKNLYKIILIGELEENFIFKEELLLEKLKDRFFFLKIEDKTTIKIDYTKISKEYSIKGIFVCKLLKKIKETSDLEEKEILKNALKIGVQSLLEQEVRLDDN</sequence>
<dbReference type="InterPro" id="IPR004843">
    <property type="entry name" value="Calcineurin-like_PHP"/>
</dbReference>
<dbReference type="CDD" id="cd00840">
    <property type="entry name" value="MPP_Mre11_N"/>
    <property type="match status" value="1"/>
</dbReference>
<dbReference type="Proteomes" id="UP000184035">
    <property type="component" value="Unassembled WGS sequence"/>
</dbReference>
<proteinExistence type="predicted"/>
<dbReference type="InterPro" id="IPR050535">
    <property type="entry name" value="DNA_Repair-Maintenance_Comp"/>
</dbReference>
<reference evidence="3 4" key="1">
    <citation type="submission" date="2016-11" db="EMBL/GenBank/DDBJ databases">
        <authorList>
            <person name="Jaros S."/>
            <person name="Januszkiewicz K."/>
            <person name="Wedrychowicz H."/>
        </authorList>
    </citation>
    <scope>NUCLEOTIDE SEQUENCE [LARGE SCALE GENOMIC DNA]</scope>
    <source>
        <strain evidence="3 4">DSM 2631</strain>
    </source>
</reference>
<dbReference type="AlphaFoldDB" id="A0A1M4VD45"/>
<dbReference type="PANTHER" id="PTHR30337">
    <property type="entry name" value="COMPONENT OF ATP-DEPENDENT DSDNA EXONUCLEASE"/>
    <property type="match status" value="1"/>
</dbReference>
<dbReference type="RefSeq" id="WP_072894434.1">
    <property type="nucleotide sequence ID" value="NZ_FQVM01000007.1"/>
</dbReference>
<keyword evidence="4" id="KW-1185">Reference proteome</keyword>
<protein>
    <submittedName>
        <fullName evidence="3">DNA repair exonuclease SbcCD nuclease subunit</fullName>
    </submittedName>
</protein>
<dbReference type="EMBL" id="FQVM01000007">
    <property type="protein sequence ID" value="SHE66798.1"/>
    <property type="molecule type" value="Genomic_DNA"/>
</dbReference>
<evidence type="ECO:0000313" key="4">
    <source>
        <dbReference type="Proteomes" id="UP000184035"/>
    </source>
</evidence>
<gene>
    <name evidence="3" type="ORF">SAMN05443638_10771</name>
</gene>
<evidence type="ECO:0000256" key="1">
    <source>
        <dbReference type="ARBA" id="ARBA00022801"/>
    </source>
</evidence>
<name>A0A1M4VD45_9CLOT</name>
<organism evidence="3 4">
    <name type="scientific">Clostridium fallax</name>
    <dbReference type="NCBI Taxonomy" id="1533"/>
    <lineage>
        <taxon>Bacteria</taxon>
        <taxon>Bacillati</taxon>
        <taxon>Bacillota</taxon>
        <taxon>Clostridia</taxon>
        <taxon>Eubacteriales</taxon>
        <taxon>Clostridiaceae</taxon>
        <taxon>Clostridium</taxon>
    </lineage>
</organism>
<dbReference type="InterPro" id="IPR041796">
    <property type="entry name" value="Mre11_N"/>
</dbReference>
<evidence type="ECO:0000313" key="3">
    <source>
        <dbReference type="EMBL" id="SHE66798.1"/>
    </source>
</evidence>
<keyword evidence="3" id="KW-0540">Nuclease</keyword>
<keyword evidence="3" id="KW-0269">Exonuclease</keyword>
<dbReference type="STRING" id="1533.SAMN05443638_10771"/>
<dbReference type="Pfam" id="PF00149">
    <property type="entry name" value="Metallophos"/>
    <property type="match status" value="1"/>
</dbReference>
<evidence type="ECO:0000259" key="2">
    <source>
        <dbReference type="Pfam" id="PF00149"/>
    </source>
</evidence>
<dbReference type="OrthoDB" id="9773856at2"/>